<evidence type="ECO:0000256" key="7">
    <source>
        <dbReference type="ARBA" id="ARBA00023012"/>
    </source>
</evidence>
<dbReference type="PANTHER" id="PTHR43711">
    <property type="entry name" value="TWO-COMPONENT HISTIDINE KINASE"/>
    <property type="match status" value="1"/>
</dbReference>
<dbReference type="CDD" id="cd00082">
    <property type="entry name" value="HisKA"/>
    <property type="match status" value="1"/>
</dbReference>
<dbReference type="EC" id="2.7.13.3" evidence="3"/>
<evidence type="ECO:0000313" key="12">
    <source>
        <dbReference type="EMBL" id="GLQ24070.1"/>
    </source>
</evidence>
<keyword evidence="8" id="KW-0812">Transmembrane</keyword>
<evidence type="ECO:0000313" key="13">
    <source>
        <dbReference type="Proteomes" id="UP001161391"/>
    </source>
</evidence>
<dbReference type="InterPro" id="IPR000014">
    <property type="entry name" value="PAS"/>
</dbReference>
<gene>
    <name evidence="12" type="ORF">GCM10007853_19440</name>
</gene>
<dbReference type="InterPro" id="IPR035965">
    <property type="entry name" value="PAS-like_dom_sf"/>
</dbReference>
<dbReference type="SUPFAM" id="SSF158472">
    <property type="entry name" value="HAMP domain-like"/>
    <property type="match status" value="1"/>
</dbReference>
<comment type="subcellular location">
    <subcellularLocation>
        <location evidence="2">Membrane</location>
    </subcellularLocation>
</comment>
<dbReference type="InterPro" id="IPR036097">
    <property type="entry name" value="HisK_dim/P_sf"/>
</dbReference>
<dbReference type="SUPFAM" id="SSF55785">
    <property type="entry name" value="PYP-like sensor domain (PAS domain)"/>
    <property type="match status" value="1"/>
</dbReference>
<dbReference type="InterPro" id="IPR005467">
    <property type="entry name" value="His_kinase_dom"/>
</dbReference>
<dbReference type="SUPFAM" id="SSF55874">
    <property type="entry name" value="ATPase domain of HSP90 chaperone/DNA topoisomerase II/histidine kinase"/>
    <property type="match status" value="1"/>
</dbReference>
<evidence type="ECO:0000256" key="4">
    <source>
        <dbReference type="ARBA" id="ARBA00022553"/>
    </source>
</evidence>
<evidence type="ECO:0000259" key="10">
    <source>
        <dbReference type="PROSITE" id="PS50112"/>
    </source>
</evidence>
<keyword evidence="7" id="KW-0902">Two-component regulatory system</keyword>
<evidence type="ECO:0000256" key="8">
    <source>
        <dbReference type="SAM" id="Phobius"/>
    </source>
</evidence>
<evidence type="ECO:0000256" key="1">
    <source>
        <dbReference type="ARBA" id="ARBA00000085"/>
    </source>
</evidence>
<evidence type="ECO:0000259" key="11">
    <source>
        <dbReference type="PROSITE" id="PS50885"/>
    </source>
</evidence>
<reference evidence="12" key="2">
    <citation type="submission" date="2023-01" db="EMBL/GenBank/DDBJ databases">
        <title>Draft genome sequence of Algimonas ampicilliniresistens strain NBRC 108219.</title>
        <authorList>
            <person name="Sun Q."/>
            <person name="Mori K."/>
        </authorList>
    </citation>
    <scope>NUCLEOTIDE SEQUENCE</scope>
    <source>
        <strain evidence="12">NBRC 108219</strain>
    </source>
</reference>
<sequence>MIRSPFKFLVSVKAKLFAGFLAMTLLIAGLGGYALLSIDNAGQVVTDTFDRPLMAVNFARSAGQTFAALEIETLRPSDVDNPQAEFDRLVTQFREDLEVARARSIAPRAESFFDDIVSDFSSWEISERARLGQTGTAQLNAALSNDIEENLDIVIELQTNQSFRNREQAISTMARVRRFSLIAVATALILTLGLTAWIAMTIVRPLKAAAGAAAQISAGRLDVMIPKGGEDETGQLLKSMRSMQTNIRDRMAQEQDLRTLAQHRLADSLENSKDGVLLTDIDGRIIVANPGVGQLFQNLSEQPLVGQMCGTLFAADGVPVALNQDGPQQSGEFQLDDGRWLRVNASATREGGRLFIWSDITESKQRTEHLRQARDAAEAASRAKTMFMAAMSHELNTPLNAIVGLSDMLQLEYRKPGRDPSHADMAGLISQSGSHIAQIVRDVLEIANDDTEVIDPATLSTVDLGKAVDQAVSGVRDLAAQTGVRLIWTKPSRVQCVQGDALDLKQLAAKLLDNAVKFNRSGGAVKAQLSETQTGQIRLDIIDTGIGIDPKNFDHILQPFQQVDEGYSRAVDGTGLGLSIVDRIAKRHGAELKIQSALDKGSVFSVIFPRSSSMTETPHQTESHAA</sequence>
<dbReference type="PRINTS" id="PR00344">
    <property type="entry name" value="BCTRLSENSOR"/>
</dbReference>
<feature type="transmembrane region" description="Helical" evidence="8">
    <location>
        <begin position="179"/>
        <end position="200"/>
    </location>
</feature>
<dbReference type="Gene3D" id="3.30.450.20">
    <property type="entry name" value="PAS domain"/>
    <property type="match status" value="1"/>
</dbReference>
<dbReference type="InterPro" id="IPR036890">
    <property type="entry name" value="HATPase_C_sf"/>
</dbReference>
<dbReference type="InterPro" id="IPR003661">
    <property type="entry name" value="HisK_dim/P_dom"/>
</dbReference>
<dbReference type="InterPro" id="IPR004358">
    <property type="entry name" value="Sig_transdc_His_kin-like_C"/>
</dbReference>
<feature type="transmembrane region" description="Helical" evidence="8">
    <location>
        <begin position="16"/>
        <end position="36"/>
    </location>
</feature>
<keyword evidence="4" id="KW-0597">Phosphoprotein</keyword>
<accession>A0ABQ5VAJ2</accession>
<evidence type="ECO:0000256" key="3">
    <source>
        <dbReference type="ARBA" id="ARBA00012438"/>
    </source>
</evidence>
<protein>
    <recommendedName>
        <fullName evidence="3">histidine kinase</fullName>
        <ecNumber evidence="3">2.7.13.3</ecNumber>
    </recommendedName>
</protein>
<dbReference type="InterPro" id="IPR003594">
    <property type="entry name" value="HATPase_dom"/>
</dbReference>
<dbReference type="Pfam" id="PF00512">
    <property type="entry name" value="HisKA"/>
    <property type="match status" value="1"/>
</dbReference>
<organism evidence="12 13">
    <name type="scientific">Algimonas ampicilliniresistens</name>
    <dbReference type="NCBI Taxonomy" id="1298735"/>
    <lineage>
        <taxon>Bacteria</taxon>
        <taxon>Pseudomonadati</taxon>
        <taxon>Pseudomonadota</taxon>
        <taxon>Alphaproteobacteria</taxon>
        <taxon>Maricaulales</taxon>
        <taxon>Robiginitomaculaceae</taxon>
        <taxon>Algimonas</taxon>
    </lineage>
</organism>
<dbReference type="CDD" id="cd00130">
    <property type="entry name" value="PAS"/>
    <property type="match status" value="1"/>
</dbReference>
<keyword evidence="8" id="KW-1133">Transmembrane helix</keyword>
<dbReference type="Gene3D" id="6.10.340.10">
    <property type="match status" value="1"/>
</dbReference>
<keyword evidence="8" id="KW-0472">Membrane</keyword>
<dbReference type="PROSITE" id="PS50112">
    <property type="entry name" value="PAS"/>
    <property type="match status" value="1"/>
</dbReference>
<evidence type="ECO:0000256" key="5">
    <source>
        <dbReference type="ARBA" id="ARBA00022679"/>
    </source>
</evidence>
<feature type="domain" description="PAS" evidence="10">
    <location>
        <begin position="261"/>
        <end position="296"/>
    </location>
</feature>
<comment type="catalytic activity">
    <reaction evidence="1">
        <text>ATP + protein L-histidine = ADP + protein N-phospho-L-histidine.</text>
        <dbReference type="EC" id="2.7.13.3"/>
    </reaction>
</comment>
<evidence type="ECO:0000256" key="6">
    <source>
        <dbReference type="ARBA" id="ARBA00022777"/>
    </source>
</evidence>
<dbReference type="SUPFAM" id="SSF47384">
    <property type="entry name" value="Homodimeric domain of signal transducing histidine kinase"/>
    <property type="match status" value="1"/>
</dbReference>
<dbReference type="InterPro" id="IPR050736">
    <property type="entry name" value="Sensor_HK_Regulatory"/>
</dbReference>
<dbReference type="Proteomes" id="UP001161391">
    <property type="component" value="Unassembled WGS sequence"/>
</dbReference>
<dbReference type="Gene3D" id="3.30.565.10">
    <property type="entry name" value="Histidine kinase-like ATPase, C-terminal domain"/>
    <property type="match status" value="1"/>
</dbReference>
<dbReference type="SMART" id="SM00388">
    <property type="entry name" value="HisKA"/>
    <property type="match status" value="1"/>
</dbReference>
<name>A0ABQ5VAJ2_9PROT</name>
<dbReference type="Pfam" id="PF00672">
    <property type="entry name" value="HAMP"/>
    <property type="match status" value="1"/>
</dbReference>
<dbReference type="PANTHER" id="PTHR43711:SF31">
    <property type="entry name" value="HISTIDINE KINASE"/>
    <property type="match status" value="1"/>
</dbReference>
<feature type="domain" description="HAMP" evidence="11">
    <location>
        <begin position="200"/>
        <end position="252"/>
    </location>
</feature>
<keyword evidence="13" id="KW-1185">Reference proteome</keyword>
<keyword evidence="5" id="KW-0808">Transferase</keyword>
<dbReference type="PROSITE" id="PS50885">
    <property type="entry name" value="HAMP"/>
    <property type="match status" value="1"/>
</dbReference>
<comment type="caution">
    <text evidence="12">The sequence shown here is derived from an EMBL/GenBank/DDBJ whole genome shotgun (WGS) entry which is preliminary data.</text>
</comment>
<dbReference type="SMART" id="SM00091">
    <property type="entry name" value="PAS"/>
    <property type="match status" value="1"/>
</dbReference>
<feature type="domain" description="Histidine kinase" evidence="9">
    <location>
        <begin position="390"/>
        <end position="612"/>
    </location>
</feature>
<dbReference type="InterPro" id="IPR003660">
    <property type="entry name" value="HAMP_dom"/>
</dbReference>
<dbReference type="RefSeq" id="WP_284390130.1">
    <property type="nucleotide sequence ID" value="NZ_BSNK01000002.1"/>
</dbReference>
<dbReference type="Gene3D" id="1.10.287.130">
    <property type="match status" value="1"/>
</dbReference>
<dbReference type="CDD" id="cd06225">
    <property type="entry name" value="HAMP"/>
    <property type="match status" value="1"/>
</dbReference>
<evidence type="ECO:0000256" key="2">
    <source>
        <dbReference type="ARBA" id="ARBA00004370"/>
    </source>
</evidence>
<keyword evidence="6" id="KW-0418">Kinase</keyword>
<dbReference type="PROSITE" id="PS50109">
    <property type="entry name" value="HIS_KIN"/>
    <property type="match status" value="1"/>
</dbReference>
<reference evidence="12" key="1">
    <citation type="journal article" date="2014" name="Int. J. Syst. Evol. Microbiol.">
        <title>Complete genome of a new Firmicutes species belonging to the dominant human colonic microbiota ('Ruminococcus bicirculans') reveals two chromosomes and a selective capacity to utilize plant glucans.</title>
        <authorList>
            <consortium name="NISC Comparative Sequencing Program"/>
            <person name="Wegmann U."/>
            <person name="Louis P."/>
            <person name="Goesmann A."/>
            <person name="Henrissat B."/>
            <person name="Duncan S.H."/>
            <person name="Flint H.J."/>
        </authorList>
    </citation>
    <scope>NUCLEOTIDE SEQUENCE</scope>
    <source>
        <strain evidence="12">NBRC 108219</strain>
    </source>
</reference>
<dbReference type="Pfam" id="PF02518">
    <property type="entry name" value="HATPase_c"/>
    <property type="match status" value="1"/>
</dbReference>
<evidence type="ECO:0000259" key="9">
    <source>
        <dbReference type="PROSITE" id="PS50109"/>
    </source>
</evidence>
<proteinExistence type="predicted"/>
<dbReference type="SMART" id="SM00387">
    <property type="entry name" value="HATPase_c"/>
    <property type="match status" value="1"/>
</dbReference>
<dbReference type="SMART" id="SM00304">
    <property type="entry name" value="HAMP"/>
    <property type="match status" value="1"/>
</dbReference>
<dbReference type="EMBL" id="BSNK01000002">
    <property type="protein sequence ID" value="GLQ24070.1"/>
    <property type="molecule type" value="Genomic_DNA"/>
</dbReference>